<protein>
    <submittedName>
        <fullName evidence="5">Uncharacterized protein</fullName>
    </submittedName>
</protein>
<accession>A0A0A7FW88</accession>
<evidence type="ECO:0000313" key="5">
    <source>
        <dbReference type="EMBL" id="AIY83862.1"/>
    </source>
</evidence>
<evidence type="ECO:0000313" key="6">
    <source>
        <dbReference type="Proteomes" id="UP000030635"/>
    </source>
</evidence>
<dbReference type="Gene3D" id="3.30.750.70">
    <property type="entry name" value="4-hydroxybutyrate coenzyme like domains"/>
    <property type="match status" value="1"/>
</dbReference>
<reference evidence="5 6" key="1">
    <citation type="journal article" date="2015" name="Infect. Genet. Evol.">
        <title>Genomic sequences of six botulinum neurotoxin-producing strains representing three clostridial species illustrate the mobility and diversity of botulinum neurotoxin genes.</title>
        <authorList>
            <person name="Smith T.J."/>
            <person name="Hill K.K."/>
            <person name="Xie G."/>
            <person name="Foley B.T."/>
            <person name="Williamson C.H."/>
            <person name="Foster J.T."/>
            <person name="Johnson S.L."/>
            <person name="Chertkov O."/>
            <person name="Teshima H."/>
            <person name="Gibbons H.S."/>
            <person name="Johnsky L.A."/>
            <person name="Karavis M.A."/>
            <person name="Smith L.A."/>
        </authorList>
    </citation>
    <scope>NUCLEOTIDE SEQUENCE [LARGE SCALE GENOMIC DNA]</scope>
    <source>
        <strain evidence="5">Sullivan</strain>
    </source>
</reference>
<comment type="similarity">
    <text evidence="1">Belongs to the acetyl-CoA hydrolase/transferase family.</text>
</comment>
<dbReference type="RefSeq" id="WP_039315550.1">
    <property type="nucleotide sequence ID" value="NZ_CP006905.1"/>
</dbReference>
<dbReference type="InterPro" id="IPR038460">
    <property type="entry name" value="AcetylCoA_hyd_C_sf"/>
</dbReference>
<dbReference type="Gene3D" id="3.40.1080.10">
    <property type="entry name" value="Glutaconate Coenzyme A-transferase"/>
    <property type="match status" value="1"/>
</dbReference>
<dbReference type="Pfam" id="PF13336">
    <property type="entry name" value="AcetylCoA_hyd_C"/>
    <property type="match status" value="1"/>
</dbReference>
<feature type="domain" description="Acetyl-CoA hydrolase/transferase C-terminal" evidence="4">
    <location>
        <begin position="272"/>
        <end position="423"/>
    </location>
</feature>
<dbReference type="GO" id="GO:0006083">
    <property type="term" value="P:acetate metabolic process"/>
    <property type="evidence" value="ECO:0007669"/>
    <property type="project" value="InterPro"/>
</dbReference>
<dbReference type="InterPro" id="IPR026888">
    <property type="entry name" value="AcetylCoA_hyd_C"/>
</dbReference>
<gene>
    <name evidence="5" type="ORF">U729_2515</name>
</gene>
<dbReference type="Gene3D" id="3.40.1080.20">
    <property type="entry name" value="Acetyl-CoA hydrolase/transferase C-terminal domain"/>
    <property type="match status" value="1"/>
</dbReference>
<dbReference type="InterPro" id="IPR003702">
    <property type="entry name" value="ActCoA_hydro_N"/>
</dbReference>
<dbReference type="AlphaFoldDB" id="A0A0A7FW88"/>
<feature type="domain" description="Acetyl-CoA hydrolase/transferase N-terminal" evidence="3">
    <location>
        <begin position="5"/>
        <end position="181"/>
    </location>
</feature>
<name>A0A0A7FW88_9CLOT</name>
<evidence type="ECO:0000259" key="4">
    <source>
        <dbReference type="Pfam" id="PF13336"/>
    </source>
</evidence>
<dbReference type="InterPro" id="IPR046433">
    <property type="entry name" value="ActCoA_hydro"/>
</dbReference>
<evidence type="ECO:0000259" key="3">
    <source>
        <dbReference type="Pfam" id="PF02550"/>
    </source>
</evidence>
<dbReference type="GO" id="GO:0008775">
    <property type="term" value="F:acetate CoA-transferase activity"/>
    <property type="evidence" value="ECO:0007669"/>
    <property type="project" value="InterPro"/>
</dbReference>
<dbReference type="STRING" id="1561.NPD11_516"/>
<dbReference type="HOGENOM" id="CLU_030703_1_0_9"/>
<proteinExistence type="inferred from homology"/>
<dbReference type="PANTHER" id="PTHR21432:SF20">
    <property type="entry name" value="ACETYL-COA HYDROLASE"/>
    <property type="match status" value="1"/>
</dbReference>
<dbReference type="PANTHER" id="PTHR21432">
    <property type="entry name" value="ACETYL-COA HYDROLASE-RELATED"/>
    <property type="match status" value="1"/>
</dbReference>
<keyword evidence="2" id="KW-0808">Transferase</keyword>
<keyword evidence="6" id="KW-1185">Reference proteome</keyword>
<dbReference type="OrthoDB" id="9801795at2"/>
<dbReference type="Proteomes" id="UP000030635">
    <property type="component" value="Chromosome"/>
</dbReference>
<dbReference type="eggNOG" id="COG0427">
    <property type="taxonomic scope" value="Bacteria"/>
</dbReference>
<dbReference type="KEGG" id="cbv:U729_2515"/>
<evidence type="ECO:0000256" key="1">
    <source>
        <dbReference type="ARBA" id="ARBA00009632"/>
    </source>
</evidence>
<sequence length="431" mass="47667">MDYLKEYKEKLITTEKALNLVKSGDEIVCSLGPCEPKGFLSKLHTIKDRVENVNVITMLSLNEYKYDTLDEMKGHFFNESLFMGAPDRNATKHGLNSYIPTHLRYSATKRLKYRKPNIFIGAVTPMDKHGFFSLSLSLVYERENIDNADIVIFEVNENLPRVHGDTQVHISEVDYILENTIKVNELISSKPSEKDLVIGEYISSLVEDGSTIQLGIGSIPNAVAESLSNKKDLGVHTEMITEGIVDLFNKGVITNSKKTIHPHKIIGAFALGSQKLYDFLDDNPCVELKRCSYVNDPYVISKNNKMISINTALAVDLTGQCASESIGLNQYSGTGGQTDTGVGAGLCANGKSIIALHSTAKNDTISTITPSHYLGSAISYSRNDVDYIVTEYGIASLCGKSIRERAESLIKIAHPKFRDELKEFAIKNNIL</sequence>
<evidence type="ECO:0000256" key="2">
    <source>
        <dbReference type="ARBA" id="ARBA00022679"/>
    </source>
</evidence>
<organism evidence="5 6">
    <name type="scientific">Clostridium baratii str. Sullivan</name>
    <dbReference type="NCBI Taxonomy" id="1415775"/>
    <lineage>
        <taxon>Bacteria</taxon>
        <taxon>Bacillati</taxon>
        <taxon>Bacillota</taxon>
        <taxon>Clostridia</taxon>
        <taxon>Eubacteriales</taxon>
        <taxon>Clostridiaceae</taxon>
        <taxon>Clostridium</taxon>
    </lineage>
</organism>
<dbReference type="SUPFAM" id="SSF100950">
    <property type="entry name" value="NagB/RpiA/CoA transferase-like"/>
    <property type="match status" value="2"/>
</dbReference>
<dbReference type="EMBL" id="CP006905">
    <property type="protein sequence ID" value="AIY83862.1"/>
    <property type="molecule type" value="Genomic_DNA"/>
</dbReference>
<dbReference type="Pfam" id="PF02550">
    <property type="entry name" value="AcetylCoA_hydro"/>
    <property type="match status" value="1"/>
</dbReference>
<dbReference type="InterPro" id="IPR037171">
    <property type="entry name" value="NagB/RpiA_transferase-like"/>
</dbReference>